<reference evidence="2 3" key="1">
    <citation type="submission" date="2018-09" db="EMBL/GenBank/DDBJ databases">
        <authorList>
            <person name="Wang F."/>
        </authorList>
    </citation>
    <scope>NUCLEOTIDE SEQUENCE [LARGE SCALE GENOMIC DNA]</scope>
    <source>
        <strain evidence="2 3">PLHSC7-2</strain>
    </source>
</reference>
<sequence>MWQQVNIQLSPKARGFHLVTEEIVKQLPQLQLYQVGLCHLFLQHTSASISINENADPTVRLDLESHFNHFVPEGMQYYQHDYEGLDDMPAHIKSATLGCQLSLPISQGQLALGCWQGITLGEHRDRAGSRTLVVTLQGQLTT</sequence>
<dbReference type="RefSeq" id="WP_119910508.1">
    <property type="nucleotide sequence ID" value="NZ_QZCH01000010.1"/>
</dbReference>
<protein>
    <submittedName>
        <fullName evidence="2">YjbQ family protein</fullName>
    </submittedName>
</protein>
<dbReference type="InterPro" id="IPR035917">
    <property type="entry name" value="YjbQ-like_sf"/>
</dbReference>
<dbReference type="Gene3D" id="2.60.120.460">
    <property type="entry name" value="YjbQ-like"/>
    <property type="match status" value="1"/>
</dbReference>
<accession>A0A418YF84</accession>
<dbReference type="PANTHER" id="PTHR30615">
    <property type="entry name" value="UNCHARACTERIZED PROTEIN YJBQ-RELATED"/>
    <property type="match status" value="1"/>
</dbReference>
<dbReference type="PANTHER" id="PTHR30615:SF8">
    <property type="entry name" value="UPF0047 PROTEIN C4A8.02C"/>
    <property type="match status" value="1"/>
</dbReference>
<dbReference type="OrthoDB" id="9801725at2"/>
<dbReference type="SUPFAM" id="SSF111038">
    <property type="entry name" value="YjbQ-like"/>
    <property type="match status" value="1"/>
</dbReference>
<comment type="similarity">
    <text evidence="1">Belongs to the UPF0047 family.</text>
</comment>
<dbReference type="AlphaFoldDB" id="A0A418YF84"/>
<comment type="caution">
    <text evidence="2">The sequence shown here is derived from an EMBL/GenBank/DDBJ whole genome shotgun (WGS) entry which is preliminary data.</text>
</comment>
<keyword evidence="3" id="KW-1185">Reference proteome</keyword>
<dbReference type="InterPro" id="IPR001602">
    <property type="entry name" value="UPF0047_YjbQ-like"/>
</dbReference>
<dbReference type="NCBIfam" id="TIGR00149">
    <property type="entry name" value="TIGR00149_YjbQ"/>
    <property type="match status" value="1"/>
</dbReference>
<name>A0A418YF84_9GAMM</name>
<gene>
    <name evidence="2" type="ORF">D1Z90_09430</name>
</gene>
<organism evidence="2 3">
    <name type="scientific">Motilimonas pumila</name>
    <dbReference type="NCBI Taxonomy" id="2303987"/>
    <lineage>
        <taxon>Bacteria</taxon>
        <taxon>Pseudomonadati</taxon>
        <taxon>Pseudomonadota</taxon>
        <taxon>Gammaproteobacteria</taxon>
        <taxon>Alteromonadales</taxon>
        <taxon>Alteromonadales genera incertae sedis</taxon>
        <taxon>Motilimonas</taxon>
    </lineage>
</organism>
<reference evidence="2 3" key="2">
    <citation type="submission" date="2019-01" db="EMBL/GenBank/DDBJ databases">
        <title>Motilimonas pumilus sp. nov., isolated from the gut of sea cucumber (Apostichopus japonicus).</title>
        <authorList>
            <person name="Wang F.-Q."/>
            <person name="Ren L.-H."/>
            <person name="Lin Y.-W."/>
            <person name="Sun G.-H."/>
            <person name="Du Z.-J."/>
            <person name="Zhao J.-X."/>
            <person name="Liu X.-J."/>
            <person name="Liu L.-J."/>
        </authorList>
    </citation>
    <scope>NUCLEOTIDE SEQUENCE [LARGE SCALE GENOMIC DNA]</scope>
    <source>
        <strain evidence="2 3">PLHSC7-2</strain>
    </source>
</reference>
<evidence type="ECO:0000313" key="3">
    <source>
        <dbReference type="Proteomes" id="UP000283255"/>
    </source>
</evidence>
<dbReference type="PIRSF" id="PIRSF004681">
    <property type="entry name" value="UCP004681"/>
    <property type="match status" value="1"/>
</dbReference>
<dbReference type="Proteomes" id="UP000283255">
    <property type="component" value="Unassembled WGS sequence"/>
</dbReference>
<proteinExistence type="inferred from homology"/>
<evidence type="ECO:0000313" key="2">
    <source>
        <dbReference type="EMBL" id="RJG47925.1"/>
    </source>
</evidence>
<dbReference type="Pfam" id="PF01894">
    <property type="entry name" value="YjbQ"/>
    <property type="match status" value="1"/>
</dbReference>
<evidence type="ECO:0000256" key="1">
    <source>
        <dbReference type="ARBA" id="ARBA00005534"/>
    </source>
</evidence>
<dbReference type="EMBL" id="QZCH01000010">
    <property type="protein sequence ID" value="RJG47925.1"/>
    <property type="molecule type" value="Genomic_DNA"/>
</dbReference>